<dbReference type="Proteomes" id="UP000276215">
    <property type="component" value="Unassembled WGS sequence"/>
</dbReference>
<keyword evidence="1" id="KW-0812">Transmembrane</keyword>
<keyword evidence="1" id="KW-1133">Transmembrane helix</keyword>
<evidence type="ECO:0000313" key="3">
    <source>
        <dbReference type="Proteomes" id="UP000276215"/>
    </source>
</evidence>
<sequence length="87" mass="10015">MSVRYAARKFCRWSENWLLFSSAKDPCIPSQCYIGMMKHSLSDFAFFRFFAFSLILSHSSLLAQDIYAGVSSGSHVQYKILLQIHLN</sequence>
<evidence type="ECO:0000313" key="2">
    <source>
        <dbReference type="EMBL" id="RPA91739.1"/>
    </source>
</evidence>
<organism evidence="2 3">
    <name type="scientific">Choiromyces venosus 120613-1</name>
    <dbReference type="NCBI Taxonomy" id="1336337"/>
    <lineage>
        <taxon>Eukaryota</taxon>
        <taxon>Fungi</taxon>
        <taxon>Dikarya</taxon>
        <taxon>Ascomycota</taxon>
        <taxon>Pezizomycotina</taxon>
        <taxon>Pezizomycetes</taxon>
        <taxon>Pezizales</taxon>
        <taxon>Tuberaceae</taxon>
        <taxon>Choiromyces</taxon>
    </lineage>
</organism>
<dbReference type="AlphaFoldDB" id="A0A3N4J0E8"/>
<name>A0A3N4J0E8_9PEZI</name>
<keyword evidence="3" id="KW-1185">Reference proteome</keyword>
<accession>A0A3N4J0E8</accession>
<protein>
    <submittedName>
        <fullName evidence="2">Uncharacterized protein</fullName>
    </submittedName>
</protein>
<evidence type="ECO:0000256" key="1">
    <source>
        <dbReference type="SAM" id="Phobius"/>
    </source>
</evidence>
<reference evidence="2 3" key="1">
    <citation type="journal article" date="2018" name="Nat. Ecol. Evol.">
        <title>Pezizomycetes genomes reveal the molecular basis of ectomycorrhizal truffle lifestyle.</title>
        <authorList>
            <person name="Murat C."/>
            <person name="Payen T."/>
            <person name="Noel B."/>
            <person name="Kuo A."/>
            <person name="Morin E."/>
            <person name="Chen J."/>
            <person name="Kohler A."/>
            <person name="Krizsan K."/>
            <person name="Balestrini R."/>
            <person name="Da Silva C."/>
            <person name="Montanini B."/>
            <person name="Hainaut M."/>
            <person name="Levati E."/>
            <person name="Barry K.W."/>
            <person name="Belfiori B."/>
            <person name="Cichocki N."/>
            <person name="Clum A."/>
            <person name="Dockter R.B."/>
            <person name="Fauchery L."/>
            <person name="Guy J."/>
            <person name="Iotti M."/>
            <person name="Le Tacon F."/>
            <person name="Lindquist E.A."/>
            <person name="Lipzen A."/>
            <person name="Malagnac F."/>
            <person name="Mello A."/>
            <person name="Molinier V."/>
            <person name="Miyauchi S."/>
            <person name="Poulain J."/>
            <person name="Riccioni C."/>
            <person name="Rubini A."/>
            <person name="Sitrit Y."/>
            <person name="Splivallo R."/>
            <person name="Traeger S."/>
            <person name="Wang M."/>
            <person name="Zifcakova L."/>
            <person name="Wipf D."/>
            <person name="Zambonelli A."/>
            <person name="Paolocci F."/>
            <person name="Nowrousian M."/>
            <person name="Ottonello S."/>
            <person name="Baldrian P."/>
            <person name="Spatafora J.W."/>
            <person name="Henrissat B."/>
            <person name="Nagy L.G."/>
            <person name="Aury J.M."/>
            <person name="Wincker P."/>
            <person name="Grigoriev I.V."/>
            <person name="Bonfante P."/>
            <person name="Martin F.M."/>
        </authorList>
    </citation>
    <scope>NUCLEOTIDE SEQUENCE [LARGE SCALE GENOMIC DNA]</scope>
    <source>
        <strain evidence="2 3">120613-1</strain>
    </source>
</reference>
<feature type="transmembrane region" description="Helical" evidence="1">
    <location>
        <begin position="45"/>
        <end position="63"/>
    </location>
</feature>
<proteinExistence type="predicted"/>
<dbReference type="EMBL" id="ML120489">
    <property type="protein sequence ID" value="RPA91739.1"/>
    <property type="molecule type" value="Genomic_DNA"/>
</dbReference>
<gene>
    <name evidence="2" type="ORF">L873DRAFT_271871</name>
</gene>
<keyword evidence="1" id="KW-0472">Membrane</keyword>